<protein>
    <submittedName>
        <fullName evidence="4">Metallo-dependent hydrolase</fullName>
    </submittedName>
</protein>
<dbReference type="EMBL" id="LLXL01000260">
    <property type="protein sequence ID" value="PKK75187.1"/>
    <property type="molecule type" value="Genomic_DNA"/>
</dbReference>
<dbReference type="EMBL" id="LLXI01000303">
    <property type="protein sequence ID" value="PKY44204.1"/>
    <property type="molecule type" value="Genomic_DNA"/>
</dbReference>
<evidence type="ECO:0000256" key="1">
    <source>
        <dbReference type="PIRSR" id="PIRSR005902-1"/>
    </source>
</evidence>
<feature type="binding site" evidence="1">
    <location>
        <position position="185"/>
    </location>
    <ligand>
        <name>a divalent metal cation</name>
        <dbReference type="ChEBI" id="CHEBI:60240"/>
        <label>2</label>
    </ligand>
</feature>
<dbReference type="OrthoDB" id="413993at2759"/>
<comment type="caution">
    <text evidence="4">The sequence shown here is derived from an EMBL/GenBank/DDBJ whole genome shotgun (WGS) entry which is preliminary data.</text>
</comment>
<gene>
    <name evidence="2" type="ORF">RhiirA1_379527</name>
    <name evidence="4" type="ORF">RhiirA4_541672</name>
    <name evidence="3" type="ORF">RhiirC2_773933</name>
</gene>
<evidence type="ECO:0000313" key="4">
    <source>
        <dbReference type="EMBL" id="PKY44204.1"/>
    </source>
</evidence>
<dbReference type="InterPro" id="IPR001130">
    <property type="entry name" value="TatD-like"/>
</dbReference>
<reference evidence="5 6" key="2">
    <citation type="submission" date="2017-10" db="EMBL/GenBank/DDBJ databases">
        <title>Extensive intraspecific genome diversity in a model arbuscular mycorrhizal fungus.</title>
        <authorList>
            <person name="Chen E.C.H."/>
            <person name="Morin E."/>
            <person name="Baudet D."/>
            <person name="Noel J."/>
            <person name="Ndikumana S."/>
            <person name="Charron P."/>
            <person name="St-Onge C."/>
            <person name="Giorgi J."/>
            <person name="Grigoriev I.V."/>
            <person name="Roux C."/>
            <person name="Martin F.M."/>
            <person name="Corradi N."/>
        </authorList>
    </citation>
    <scope>NUCLEOTIDE SEQUENCE [LARGE SCALE GENOMIC DNA]</scope>
    <source>
        <strain evidence="2 5">A1</strain>
        <strain evidence="3 6">C2</strain>
    </source>
</reference>
<keyword evidence="1" id="KW-0479">Metal-binding</keyword>
<dbReference type="Proteomes" id="UP000234323">
    <property type="component" value="Unassembled WGS sequence"/>
</dbReference>
<dbReference type="Proteomes" id="UP000232688">
    <property type="component" value="Unassembled WGS sequence"/>
</dbReference>
<feature type="binding site" evidence="1">
    <location>
        <position position="272"/>
    </location>
    <ligand>
        <name>a divalent metal cation</name>
        <dbReference type="ChEBI" id="CHEBI:60240"/>
        <label>1</label>
    </ligand>
</feature>
<sequence>METDFPWLETCDAHTHAHDDVEHLKEIANLKTNKICLMGTRLEDLDVVSKLATDFQMKVIPCFGFHPWFCHLLSLENEPESKVHYRTILKDIGPKDPSRSNYLEEFIDSLPSPKPFDVWHNKLENLLETHPNSLLGEVGLDKTFRLRDQESKQLSKVQTTMQHQTAILEKQLDLAAKYKRAVSMHCVQSTGAITELLNRRINEREPLPPRICLHSFGGSVDTIKFLTKQTKKKEGVSVDIYFSFSVVINGKYDRLPDLIKAVPEDRLLIETDYHSPFGLDHYMARIIKLVSEAKEWTEATTVEKTRKNFIKFVGKTI</sequence>
<feature type="binding site" evidence="1">
    <location>
        <position position="137"/>
    </location>
    <ligand>
        <name>a divalent metal cation</name>
        <dbReference type="ChEBI" id="CHEBI:60240"/>
        <label>1</label>
    </ligand>
</feature>
<feature type="binding site" evidence="1">
    <location>
        <position position="16"/>
    </location>
    <ligand>
        <name>a divalent metal cation</name>
        <dbReference type="ChEBI" id="CHEBI:60240"/>
        <label>1</label>
    </ligand>
</feature>
<dbReference type="Pfam" id="PF01026">
    <property type="entry name" value="TatD_DNase"/>
    <property type="match status" value="1"/>
</dbReference>
<keyword evidence="7" id="KW-1185">Reference proteome</keyword>
<name>A0A2I1GC48_9GLOM</name>
<dbReference type="InterPro" id="IPR053044">
    <property type="entry name" value="Metallo-hydrolase/TatD-type"/>
</dbReference>
<dbReference type="Proteomes" id="UP000233469">
    <property type="component" value="Unassembled WGS sequence"/>
</dbReference>
<dbReference type="PIRSF" id="PIRSF005902">
    <property type="entry name" value="DNase_TatD"/>
    <property type="match status" value="1"/>
</dbReference>
<dbReference type="GO" id="GO:0046872">
    <property type="term" value="F:metal ion binding"/>
    <property type="evidence" value="ECO:0007669"/>
    <property type="project" value="UniProtKB-KW"/>
</dbReference>
<dbReference type="PANTHER" id="PTHR47345">
    <property type="entry name" value="CUT9-INTERACTING PROTEIN SCN1"/>
    <property type="match status" value="1"/>
</dbReference>
<dbReference type="VEuPathDB" id="FungiDB:RhiirFUN_014911"/>
<dbReference type="VEuPathDB" id="FungiDB:FUN_018482"/>
<dbReference type="EMBL" id="LLXH01000434">
    <property type="protein sequence ID" value="PKC66825.1"/>
    <property type="molecule type" value="Genomic_DNA"/>
</dbReference>
<dbReference type="Gene3D" id="3.20.20.140">
    <property type="entry name" value="Metal-dependent hydrolases"/>
    <property type="match status" value="1"/>
</dbReference>
<evidence type="ECO:0000313" key="7">
    <source>
        <dbReference type="Proteomes" id="UP000234323"/>
    </source>
</evidence>
<dbReference type="SUPFAM" id="SSF51556">
    <property type="entry name" value="Metallo-dependent hydrolases"/>
    <property type="match status" value="1"/>
</dbReference>
<feature type="binding site" evidence="1">
    <location>
        <position position="214"/>
    </location>
    <ligand>
        <name>a divalent metal cation</name>
        <dbReference type="ChEBI" id="CHEBI:60240"/>
        <label>2</label>
    </ligand>
</feature>
<proteinExistence type="predicted"/>
<dbReference type="PANTHER" id="PTHR47345:SF1">
    <property type="entry name" value="CUT9-INTERACTING PROTEIN SCN1"/>
    <property type="match status" value="1"/>
</dbReference>
<dbReference type="GO" id="GO:0016788">
    <property type="term" value="F:hydrolase activity, acting on ester bonds"/>
    <property type="evidence" value="ECO:0007669"/>
    <property type="project" value="InterPro"/>
</dbReference>
<evidence type="ECO:0000313" key="5">
    <source>
        <dbReference type="Proteomes" id="UP000232688"/>
    </source>
</evidence>
<evidence type="ECO:0000313" key="6">
    <source>
        <dbReference type="Proteomes" id="UP000233469"/>
    </source>
</evidence>
<evidence type="ECO:0000313" key="3">
    <source>
        <dbReference type="EMBL" id="PKK75187.1"/>
    </source>
</evidence>
<dbReference type="AlphaFoldDB" id="A0A2I1GC48"/>
<evidence type="ECO:0000313" key="2">
    <source>
        <dbReference type="EMBL" id="PKC66825.1"/>
    </source>
</evidence>
<dbReference type="InterPro" id="IPR032466">
    <property type="entry name" value="Metal_Hydrolase"/>
</dbReference>
<feature type="binding site" evidence="1">
    <location>
        <position position="14"/>
    </location>
    <ligand>
        <name>a divalent metal cation</name>
        <dbReference type="ChEBI" id="CHEBI:60240"/>
        <label>1</label>
    </ligand>
</feature>
<reference evidence="4 7" key="1">
    <citation type="submission" date="2015-10" db="EMBL/GenBank/DDBJ databases">
        <title>Genome analyses suggest a sexual origin of heterokaryosis in a supposedly ancient asexual fungus.</title>
        <authorList>
            <person name="Ropars J."/>
            <person name="Sedzielewska K."/>
            <person name="Noel J."/>
            <person name="Charron P."/>
            <person name="Farinelli L."/>
            <person name="Marton T."/>
            <person name="Kruger M."/>
            <person name="Pelin A."/>
            <person name="Brachmann A."/>
            <person name="Corradi N."/>
        </authorList>
    </citation>
    <scope>NUCLEOTIDE SEQUENCE [LARGE SCALE GENOMIC DNA]</scope>
    <source>
        <strain evidence="4 7">A4</strain>
        <strain evidence="3 6">C2</strain>
    </source>
</reference>
<organism evidence="4 7">
    <name type="scientific">Rhizophagus irregularis</name>
    <dbReference type="NCBI Taxonomy" id="588596"/>
    <lineage>
        <taxon>Eukaryota</taxon>
        <taxon>Fungi</taxon>
        <taxon>Fungi incertae sedis</taxon>
        <taxon>Mucoromycota</taxon>
        <taxon>Glomeromycotina</taxon>
        <taxon>Glomeromycetes</taxon>
        <taxon>Glomerales</taxon>
        <taxon>Glomeraceae</taxon>
        <taxon>Rhizophagus</taxon>
    </lineage>
</organism>
<accession>A0A2I1GC48</accession>
<reference evidence="2 5" key="3">
    <citation type="submission" date="2017-10" db="EMBL/GenBank/DDBJ databases">
        <title>Genome analyses suggest a sexual origin of heterokaryosis in a supposedly ancient asexual fungus.</title>
        <authorList>
            <person name="Corradi N."/>
            <person name="Sedzielewska K."/>
            <person name="Noel J."/>
            <person name="Charron P."/>
            <person name="Farinelli L."/>
            <person name="Marton T."/>
            <person name="Kruger M."/>
            <person name="Pelin A."/>
            <person name="Brachmann A."/>
            <person name="Corradi N."/>
        </authorList>
    </citation>
    <scope>NUCLEOTIDE SEQUENCE [LARGE SCALE GENOMIC DNA]</scope>
    <source>
        <strain evidence="2 5">A1</strain>
    </source>
</reference>
<keyword evidence="4" id="KW-0378">Hydrolase</keyword>
<dbReference type="VEuPathDB" id="FungiDB:RhiirA1_379527"/>